<dbReference type="PRINTS" id="PR00344">
    <property type="entry name" value="BCTRLSENSOR"/>
</dbReference>
<dbReference type="EC" id="2.7.13.3" evidence="2"/>
<dbReference type="InterPro" id="IPR036890">
    <property type="entry name" value="HATPase_C_sf"/>
</dbReference>
<dbReference type="InterPro" id="IPR035965">
    <property type="entry name" value="PAS-like_dom_sf"/>
</dbReference>
<dbReference type="InterPro" id="IPR004358">
    <property type="entry name" value="Sig_transdc_His_kin-like_C"/>
</dbReference>
<keyword evidence="5" id="KW-1185">Reference proteome</keyword>
<protein>
    <recommendedName>
        <fullName evidence="2">histidine kinase</fullName>
        <ecNumber evidence="2">2.7.13.3</ecNumber>
    </recommendedName>
</protein>
<dbReference type="GO" id="GO:0004673">
    <property type="term" value="F:protein histidine kinase activity"/>
    <property type="evidence" value="ECO:0007669"/>
    <property type="project" value="UniProtKB-EC"/>
</dbReference>
<sequence>MDRRDSDGQASGTEQRYKDIFERSHVALFEQDLSALRPELRRLHGEHGDRLRTILQGDTGLITSLLQKIRVVDANDTAVRMLKKSRAELLRASRPIVVDWLPYVELLAAIAEGGADRWEQVVTLIVGDGSVIKAICGVTMMDGDDGVHAIVAMHDITDRERLRELTDLTRNELSRAERMSAAGMLSVSLAHELGQPVSSIAITAAIGARYLEQDIPDLAAAKRAFERIKTSALRAGDLMHRTREQLVRRDRAPCPVDIVGLARASVTLLEYETMLDAAKISVASDCEVAIVLADRIELQQVLVNLIRNALRANRRSARSRGHVHISIQTRGGPEVAISVSDQGGGLPPGQETRVFDPLFSTDPSEMGLGLAISRTILRDLGGEMIAHNNPEGGATFNFTLPLRRHL</sequence>
<dbReference type="EMBL" id="JACIEH010000001">
    <property type="protein sequence ID" value="MBB4097969.1"/>
    <property type="molecule type" value="Genomic_DNA"/>
</dbReference>
<dbReference type="InterPro" id="IPR003594">
    <property type="entry name" value="HATPase_dom"/>
</dbReference>
<dbReference type="Gene3D" id="1.10.287.130">
    <property type="match status" value="1"/>
</dbReference>
<dbReference type="PANTHER" id="PTHR43065:SF42">
    <property type="entry name" value="TWO-COMPONENT SENSOR PPRA"/>
    <property type="match status" value="1"/>
</dbReference>
<dbReference type="SUPFAM" id="SSF55874">
    <property type="entry name" value="ATPase domain of HSP90 chaperone/DNA topoisomerase II/histidine kinase"/>
    <property type="match status" value="1"/>
</dbReference>
<dbReference type="Pfam" id="PF02518">
    <property type="entry name" value="HATPase_c"/>
    <property type="match status" value="1"/>
</dbReference>
<accession>A0A7W6NVD5</accession>
<evidence type="ECO:0000313" key="5">
    <source>
        <dbReference type="Proteomes" id="UP000557392"/>
    </source>
</evidence>
<gene>
    <name evidence="4" type="ORF">GGR46_001502</name>
</gene>
<dbReference type="Gene3D" id="3.30.450.20">
    <property type="entry name" value="PAS domain"/>
    <property type="match status" value="1"/>
</dbReference>
<feature type="domain" description="Histidine kinase" evidence="3">
    <location>
        <begin position="188"/>
        <end position="404"/>
    </location>
</feature>
<dbReference type="SUPFAM" id="SSF55785">
    <property type="entry name" value="PYP-like sensor domain (PAS domain)"/>
    <property type="match status" value="1"/>
</dbReference>
<dbReference type="Gene3D" id="3.30.565.10">
    <property type="entry name" value="Histidine kinase-like ATPase, C-terminal domain"/>
    <property type="match status" value="1"/>
</dbReference>
<dbReference type="PROSITE" id="PS50109">
    <property type="entry name" value="HIS_KIN"/>
    <property type="match status" value="1"/>
</dbReference>
<dbReference type="PANTHER" id="PTHR43065">
    <property type="entry name" value="SENSOR HISTIDINE KINASE"/>
    <property type="match status" value="1"/>
</dbReference>
<comment type="caution">
    <text evidence="4">The sequence shown here is derived from an EMBL/GenBank/DDBJ whole genome shotgun (WGS) entry which is preliminary data.</text>
</comment>
<evidence type="ECO:0000256" key="1">
    <source>
        <dbReference type="ARBA" id="ARBA00000085"/>
    </source>
</evidence>
<evidence type="ECO:0000259" key="3">
    <source>
        <dbReference type="PROSITE" id="PS50109"/>
    </source>
</evidence>
<reference evidence="4 5" key="1">
    <citation type="submission" date="2020-08" db="EMBL/GenBank/DDBJ databases">
        <title>Genomic Encyclopedia of Type Strains, Phase IV (KMG-IV): sequencing the most valuable type-strain genomes for metagenomic binning, comparative biology and taxonomic classification.</title>
        <authorList>
            <person name="Goeker M."/>
        </authorList>
    </citation>
    <scope>NUCLEOTIDE SEQUENCE [LARGE SCALE GENOMIC DNA]</scope>
    <source>
        <strain evidence="4 5">DSM 101806</strain>
    </source>
</reference>
<keyword evidence="4" id="KW-0418">Kinase</keyword>
<evidence type="ECO:0000313" key="4">
    <source>
        <dbReference type="EMBL" id="MBB4097969.1"/>
    </source>
</evidence>
<comment type="catalytic activity">
    <reaction evidence="1">
        <text>ATP + protein L-histidine = ADP + protein N-phospho-L-histidine.</text>
        <dbReference type="EC" id="2.7.13.3"/>
    </reaction>
</comment>
<dbReference type="InterPro" id="IPR005467">
    <property type="entry name" value="His_kinase_dom"/>
</dbReference>
<keyword evidence="4" id="KW-0808">Transferase</keyword>
<organism evidence="4 5">
    <name type="scientific">Sphingomonas kyeonggiensis</name>
    <dbReference type="NCBI Taxonomy" id="1268553"/>
    <lineage>
        <taxon>Bacteria</taxon>
        <taxon>Pseudomonadati</taxon>
        <taxon>Pseudomonadota</taxon>
        <taxon>Alphaproteobacteria</taxon>
        <taxon>Sphingomonadales</taxon>
        <taxon>Sphingomonadaceae</taxon>
        <taxon>Sphingomonas</taxon>
    </lineage>
</organism>
<dbReference type="RefSeq" id="WP_183996043.1">
    <property type="nucleotide sequence ID" value="NZ_JACIEH010000001.1"/>
</dbReference>
<name>A0A7W6NVD5_9SPHN</name>
<proteinExistence type="predicted"/>
<dbReference type="AlphaFoldDB" id="A0A7W6NVD5"/>
<dbReference type="Proteomes" id="UP000557392">
    <property type="component" value="Unassembled WGS sequence"/>
</dbReference>
<dbReference type="SMART" id="SM00387">
    <property type="entry name" value="HATPase_c"/>
    <property type="match status" value="1"/>
</dbReference>
<evidence type="ECO:0000256" key="2">
    <source>
        <dbReference type="ARBA" id="ARBA00012438"/>
    </source>
</evidence>